<name>A0A948TNF3_9BACT</name>
<dbReference type="InterPro" id="IPR032518">
    <property type="entry name" value="HepII_N"/>
</dbReference>
<dbReference type="Proteomes" id="UP000784286">
    <property type="component" value="Unassembled WGS sequence"/>
</dbReference>
<protein>
    <submittedName>
        <fullName evidence="4">DUF4962 domain-containing protein</fullName>
    </submittedName>
</protein>
<dbReference type="Gene3D" id="1.50.10.100">
    <property type="entry name" value="Chondroitin AC/alginate lyase"/>
    <property type="match status" value="1"/>
</dbReference>
<evidence type="ECO:0000313" key="5">
    <source>
        <dbReference type="Proteomes" id="UP000784286"/>
    </source>
</evidence>
<evidence type="ECO:0000313" key="4">
    <source>
        <dbReference type="EMBL" id="MBU3856205.1"/>
    </source>
</evidence>
<dbReference type="GO" id="GO:0016829">
    <property type="term" value="F:lyase activity"/>
    <property type="evidence" value="ECO:0007669"/>
    <property type="project" value="InterPro"/>
</dbReference>
<feature type="domain" description="Heparinase II/III-like C-terminal" evidence="2">
    <location>
        <begin position="509"/>
        <end position="685"/>
    </location>
</feature>
<sequence>MKRVLSLALLCMAVQWGLASGLLPDYLYEEWRKSPFPQKGVTVSVNPSPLLWPSVRYWEKKDVTYNVYLSRDSVFSDESTMRSMGQRYCFFNPHRSLEPGVWYWKYEIVDNGKVLPQGVFSFVVEADAEGTVTPAFDAFVRNIPQAHPRVMNYGRNLDAIRHEAPSHPLYKRMIRAAEQAAVKPVYRGPVESDVPAEERRLNQIGGEETEIYRTLLEGYVLSGKPELLDALLERTDVLLQWPTYDLLGSKVLTSLALGYDMLYDKLDDKVKKRILAVIDSQLKDGLKRWPGYTEARQVENHFWQMEITGNFTAALATLGHLKSAEEMLSYTYELFIARFPNLSTQDGGWAEGEGYYSVNQSAIVDMALLLKKIGKIDIFKSGWYRNLPDYFIYFSPVASPVSGFGDMHDRVATGSLKGRSEMLVIGCEENNPKAVYRLFSSLKPADSFYGGKCPADYWKKPLAKVEPWYQIVDNVRLTAKDAVEPDTVAQDKVFVGVGAAAMHTDVLHPAENTAVFFRSSPFGAKGHMHANQNSFNIARKGERLFYPTGYYTSFADPHSLTSYRHTRAHNTILVNGCGQAFGHEGYGWIKRHLHGRLLSYVCGDASRAYRPVMDGQFKDLLEKNGIPQNTASGFGDPGLTKYERHLVFVRPDIVVVYDVLQAENPSVWTMLLHTVEKSSLADSLALQLNTERSVARADVFGSVPLRAELTDKFFSPAVDFKKKYKNGTPLQYHASFSNAAKVRNMRFLTVIRMSDKGSDLCPLVCTGKGKWTVGNVSIEAQLDAGKPVMLKVECGTSRLDVGERETRLEENGVKHSCSDLIPEGNYVY</sequence>
<dbReference type="InterPro" id="IPR012480">
    <property type="entry name" value="Hepar_II_III_C"/>
</dbReference>
<dbReference type="InterPro" id="IPR008929">
    <property type="entry name" value="Chondroitin_lyas"/>
</dbReference>
<dbReference type="Pfam" id="PF07940">
    <property type="entry name" value="Hepar_II_III_C"/>
    <property type="match status" value="1"/>
</dbReference>
<reference evidence="4" key="1">
    <citation type="journal article" date="2021" name="PeerJ">
        <title>Extensive microbial diversity within the chicken gut microbiome revealed by metagenomics and culture.</title>
        <authorList>
            <person name="Gilroy R."/>
            <person name="Ravi A."/>
            <person name="Getino M."/>
            <person name="Pursley I."/>
            <person name="Horton D.L."/>
            <person name="Alikhan N.F."/>
            <person name="Baker D."/>
            <person name="Gharbi K."/>
            <person name="Hall N."/>
            <person name="Watson M."/>
            <person name="Adriaenssens E.M."/>
            <person name="Foster-Nyarko E."/>
            <person name="Jarju S."/>
            <person name="Secka A."/>
            <person name="Antonio M."/>
            <person name="Oren A."/>
            <person name="Chaudhuri R.R."/>
            <person name="La Ragione R."/>
            <person name="Hildebrand F."/>
            <person name="Pallen M.J."/>
        </authorList>
    </citation>
    <scope>NUCLEOTIDE SEQUENCE</scope>
    <source>
        <strain evidence="4">8470</strain>
    </source>
</reference>
<dbReference type="GO" id="GO:0030313">
    <property type="term" value="C:cell envelope"/>
    <property type="evidence" value="ECO:0007669"/>
    <property type="project" value="UniProtKB-SubCell"/>
</dbReference>
<dbReference type="Pfam" id="PF16332">
    <property type="entry name" value="DUF4962"/>
    <property type="match status" value="1"/>
</dbReference>
<dbReference type="InterPro" id="IPR013783">
    <property type="entry name" value="Ig-like_fold"/>
</dbReference>
<organism evidence="4 5">
    <name type="scientific">Candidatus Phocaeicola excrementipullorum</name>
    <dbReference type="NCBI Taxonomy" id="2838731"/>
    <lineage>
        <taxon>Bacteria</taxon>
        <taxon>Pseudomonadati</taxon>
        <taxon>Bacteroidota</taxon>
        <taxon>Bacteroidia</taxon>
        <taxon>Bacteroidales</taxon>
        <taxon>Bacteroidaceae</taxon>
        <taxon>Phocaeicola</taxon>
    </lineage>
</organism>
<comment type="caution">
    <text evidence="4">The sequence shown here is derived from an EMBL/GenBank/DDBJ whole genome shotgun (WGS) entry which is preliminary data.</text>
</comment>
<reference evidence="4" key="2">
    <citation type="submission" date="2021-04" db="EMBL/GenBank/DDBJ databases">
        <authorList>
            <person name="Gilroy R."/>
        </authorList>
    </citation>
    <scope>NUCLEOTIDE SEQUENCE</scope>
    <source>
        <strain evidence="4">8470</strain>
    </source>
</reference>
<evidence type="ECO:0000259" key="2">
    <source>
        <dbReference type="Pfam" id="PF07940"/>
    </source>
</evidence>
<dbReference type="Gene3D" id="2.70.98.70">
    <property type="match status" value="1"/>
</dbReference>
<dbReference type="Gene3D" id="2.60.40.10">
    <property type="entry name" value="Immunoglobulins"/>
    <property type="match status" value="1"/>
</dbReference>
<evidence type="ECO:0000259" key="3">
    <source>
        <dbReference type="Pfam" id="PF16332"/>
    </source>
</evidence>
<feature type="domain" description="Heparinase II N-terminal" evidence="3">
    <location>
        <begin position="27"/>
        <end position="412"/>
    </location>
</feature>
<comment type="subcellular location">
    <subcellularLocation>
        <location evidence="1">Cell envelope</location>
    </subcellularLocation>
</comment>
<dbReference type="EMBL" id="JAHLFJ010000064">
    <property type="protein sequence ID" value="MBU3856205.1"/>
    <property type="molecule type" value="Genomic_DNA"/>
</dbReference>
<dbReference type="AlphaFoldDB" id="A0A948TNF3"/>
<proteinExistence type="predicted"/>
<evidence type="ECO:0000256" key="1">
    <source>
        <dbReference type="ARBA" id="ARBA00004196"/>
    </source>
</evidence>
<accession>A0A948TNF3</accession>
<gene>
    <name evidence="4" type="ORF">H9928_06575</name>
</gene>